<proteinExistence type="inferred from homology"/>
<reference evidence="12" key="1">
    <citation type="submission" date="2023-10" db="EMBL/GenBank/DDBJ databases">
        <authorList>
            <person name="Noh H."/>
        </authorList>
    </citation>
    <scope>NUCLEOTIDE SEQUENCE</scope>
    <source>
        <strain evidence="12">DUCC4014</strain>
    </source>
</reference>
<feature type="region of interest" description="Disordered" evidence="10">
    <location>
        <begin position="192"/>
        <end position="214"/>
    </location>
</feature>
<dbReference type="GeneID" id="87811540"/>
<dbReference type="GO" id="GO:0044209">
    <property type="term" value="P:AMP salvage"/>
    <property type="evidence" value="ECO:0007669"/>
    <property type="project" value="TreeGrafter"/>
</dbReference>
<comment type="similarity">
    <text evidence="4">Belongs to the purine/pyrimidine phosphoribosyltransferase family.</text>
</comment>
<dbReference type="GO" id="GO:0006168">
    <property type="term" value="P:adenine salvage"/>
    <property type="evidence" value="ECO:0007669"/>
    <property type="project" value="TreeGrafter"/>
</dbReference>
<evidence type="ECO:0000256" key="1">
    <source>
        <dbReference type="ARBA" id="ARBA00000868"/>
    </source>
</evidence>
<evidence type="ECO:0000256" key="3">
    <source>
        <dbReference type="ARBA" id="ARBA00004659"/>
    </source>
</evidence>
<comment type="catalytic activity">
    <reaction evidence="1">
        <text>AMP + diphosphate = 5-phospho-alpha-D-ribose 1-diphosphate + adenine</text>
        <dbReference type="Rhea" id="RHEA:16609"/>
        <dbReference type="ChEBI" id="CHEBI:16708"/>
        <dbReference type="ChEBI" id="CHEBI:33019"/>
        <dbReference type="ChEBI" id="CHEBI:58017"/>
        <dbReference type="ChEBI" id="CHEBI:456215"/>
        <dbReference type="EC" id="2.4.2.7"/>
    </reaction>
</comment>
<evidence type="ECO:0000256" key="5">
    <source>
        <dbReference type="ARBA" id="ARBA00011893"/>
    </source>
</evidence>
<evidence type="ECO:0000256" key="4">
    <source>
        <dbReference type="ARBA" id="ARBA00008391"/>
    </source>
</evidence>
<keyword evidence="6" id="KW-0963">Cytoplasm</keyword>
<evidence type="ECO:0000259" key="11">
    <source>
        <dbReference type="Pfam" id="PF00156"/>
    </source>
</evidence>
<dbReference type="GO" id="GO:0003999">
    <property type="term" value="F:adenine phosphoribosyltransferase activity"/>
    <property type="evidence" value="ECO:0007669"/>
    <property type="project" value="UniProtKB-EC"/>
</dbReference>
<dbReference type="CDD" id="cd06223">
    <property type="entry name" value="PRTases_typeI"/>
    <property type="match status" value="1"/>
</dbReference>
<evidence type="ECO:0000256" key="8">
    <source>
        <dbReference type="ARBA" id="ARBA00022679"/>
    </source>
</evidence>
<dbReference type="Gene3D" id="3.40.50.2020">
    <property type="match status" value="1"/>
</dbReference>
<dbReference type="PANTHER" id="PTHR32315">
    <property type="entry name" value="ADENINE PHOSPHORIBOSYLTRANSFERASE"/>
    <property type="match status" value="1"/>
</dbReference>
<keyword evidence="7 12" id="KW-0328">Glycosyltransferase</keyword>
<organism evidence="12 13">
    <name type="scientific">Vanrija pseudolonga</name>
    <dbReference type="NCBI Taxonomy" id="143232"/>
    <lineage>
        <taxon>Eukaryota</taxon>
        <taxon>Fungi</taxon>
        <taxon>Dikarya</taxon>
        <taxon>Basidiomycota</taxon>
        <taxon>Agaricomycotina</taxon>
        <taxon>Tremellomycetes</taxon>
        <taxon>Trichosporonales</taxon>
        <taxon>Trichosporonaceae</taxon>
        <taxon>Vanrija</taxon>
    </lineage>
</organism>
<dbReference type="InterPro" id="IPR029057">
    <property type="entry name" value="PRTase-like"/>
</dbReference>
<evidence type="ECO:0000256" key="7">
    <source>
        <dbReference type="ARBA" id="ARBA00022676"/>
    </source>
</evidence>
<dbReference type="GO" id="GO:0006166">
    <property type="term" value="P:purine ribonucleoside salvage"/>
    <property type="evidence" value="ECO:0007669"/>
    <property type="project" value="UniProtKB-KW"/>
</dbReference>
<dbReference type="SUPFAM" id="SSF53271">
    <property type="entry name" value="PRTase-like"/>
    <property type="match status" value="1"/>
</dbReference>
<keyword evidence="13" id="KW-1185">Reference proteome</keyword>
<evidence type="ECO:0000256" key="6">
    <source>
        <dbReference type="ARBA" id="ARBA00022490"/>
    </source>
</evidence>
<dbReference type="Pfam" id="PF00156">
    <property type="entry name" value="Pribosyltran"/>
    <property type="match status" value="1"/>
</dbReference>
<evidence type="ECO:0000256" key="2">
    <source>
        <dbReference type="ARBA" id="ARBA00004496"/>
    </source>
</evidence>
<dbReference type="PANTHER" id="PTHR32315:SF3">
    <property type="entry name" value="ADENINE PHOSPHORIBOSYLTRANSFERASE"/>
    <property type="match status" value="1"/>
</dbReference>
<protein>
    <recommendedName>
        <fullName evidence="5">adenine phosphoribosyltransferase</fullName>
        <ecNumber evidence="5">2.4.2.7</ecNumber>
    </recommendedName>
</protein>
<sequence>MTTTPPDPPHRPYLGAIDRTDRKKGRYELTSFFATPGALDGLLCDIVGHFSGKLPRVDAIVGLDALGFVVAGGLSALTGKPAILARKGGKLALADEDKASTGAFADYAVGREGAKALEIRRDLVRQGMRVIVVDEWIDTGTQMTAVVRLLESLGTEVVGIGTLHLSRSGRSAAADALWRDYDVFAANRSDEVQAQYEKEDEDRAGVTRPASSAA</sequence>
<dbReference type="InterPro" id="IPR050054">
    <property type="entry name" value="UPRTase/APRTase"/>
</dbReference>
<dbReference type="GO" id="GO:0005737">
    <property type="term" value="C:cytoplasm"/>
    <property type="evidence" value="ECO:0007669"/>
    <property type="project" value="UniProtKB-SubCell"/>
</dbReference>
<dbReference type="Proteomes" id="UP000827549">
    <property type="component" value="Chromosome 6"/>
</dbReference>
<evidence type="ECO:0000313" key="12">
    <source>
        <dbReference type="EMBL" id="WOO84860.1"/>
    </source>
</evidence>
<feature type="domain" description="Phosphoribosyltransferase" evidence="11">
    <location>
        <begin position="57"/>
        <end position="171"/>
    </location>
</feature>
<evidence type="ECO:0000256" key="10">
    <source>
        <dbReference type="SAM" id="MobiDB-lite"/>
    </source>
</evidence>
<evidence type="ECO:0000313" key="13">
    <source>
        <dbReference type="Proteomes" id="UP000827549"/>
    </source>
</evidence>
<keyword evidence="8" id="KW-0808">Transferase</keyword>
<dbReference type="InterPro" id="IPR000836">
    <property type="entry name" value="PRTase_dom"/>
</dbReference>
<comment type="subcellular location">
    <subcellularLocation>
        <location evidence="2">Cytoplasm</location>
    </subcellularLocation>
</comment>
<gene>
    <name evidence="12" type="primary">apt</name>
    <name evidence="12" type="ORF">LOC62_06G008374</name>
</gene>
<dbReference type="RefSeq" id="XP_062630886.1">
    <property type="nucleotide sequence ID" value="XM_062774902.1"/>
</dbReference>
<evidence type="ECO:0000256" key="9">
    <source>
        <dbReference type="ARBA" id="ARBA00022726"/>
    </source>
</evidence>
<name>A0AAF0YDM7_9TREE</name>
<dbReference type="EMBL" id="CP086719">
    <property type="protein sequence ID" value="WOO84860.1"/>
    <property type="molecule type" value="Genomic_DNA"/>
</dbReference>
<comment type="pathway">
    <text evidence="3">Purine metabolism; AMP biosynthesis via salvage pathway; AMP from adenine: step 1/1.</text>
</comment>
<accession>A0AAF0YDM7</accession>
<dbReference type="GO" id="GO:0016208">
    <property type="term" value="F:AMP binding"/>
    <property type="evidence" value="ECO:0007669"/>
    <property type="project" value="TreeGrafter"/>
</dbReference>
<keyword evidence="9" id="KW-0660">Purine salvage</keyword>
<dbReference type="GO" id="GO:0002055">
    <property type="term" value="F:adenine binding"/>
    <property type="evidence" value="ECO:0007669"/>
    <property type="project" value="TreeGrafter"/>
</dbReference>
<dbReference type="EC" id="2.4.2.7" evidence="5"/>
<dbReference type="AlphaFoldDB" id="A0AAF0YDM7"/>